<accession>A0A9P5NVI3</accession>
<dbReference type="OrthoDB" id="3021562at2759"/>
<evidence type="ECO:0000313" key="1">
    <source>
        <dbReference type="EMBL" id="KAF8910588.1"/>
    </source>
</evidence>
<gene>
    <name evidence="1" type="ORF">CPB84DRAFT_1230485</name>
</gene>
<comment type="caution">
    <text evidence="1">The sequence shown here is derived from an EMBL/GenBank/DDBJ whole genome shotgun (WGS) entry which is preliminary data.</text>
</comment>
<name>A0A9P5NVI3_GYMJU</name>
<dbReference type="Proteomes" id="UP000724874">
    <property type="component" value="Unassembled WGS sequence"/>
</dbReference>
<evidence type="ECO:0000313" key="2">
    <source>
        <dbReference type="Proteomes" id="UP000724874"/>
    </source>
</evidence>
<protein>
    <submittedName>
        <fullName evidence="1">Uncharacterized protein</fullName>
    </submittedName>
</protein>
<reference evidence="1" key="1">
    <citation type="submission" date="2020-11" db="EMBL/GenBank/DDBJ databases">
        <authorList>
            <consortium name="DOE Joint Genome Institute"/>
            <person name="Ahrendt S."/>
            <person name="Riley R."/>
            <person name="Andreopoulos W."/>
            <person name="LaButti K."/>
            <person name="Pangilinan J."/>
            <person name="Ruiz-duenas F.J."/>
            <person name="Barrasa J.M."/>
            <person name="Sanchez-Garcia M."/>
            <person name="Camarero S."/>
            <person name="Miyauchi S."/>
            <person name="Serrano A."/>
            <person name="Linde D."/>
            <person name="Babiker R."/>
            <person name="Drula E."/>
            <person name="Ayuso-Fernandez I."/>
            <person name="Pacheco R."/>
            <person name="Padilla G."/>
            <person name="Ferreira P."/>
            <person name="Barriuso J."/>
            <person name="Kellner H."/>
            <person name="Castanera R."/>
            <person name="Alfaro M."/>
            <person name="Ramirez L."/>
            <person name="Pisabarro A.G."/>
            <person name="Kuo A."/>
            <person name="Tritt A."/>
            <person name="Lipzen A."/>
            <person name="He G."/>
            <person name="Yan M."/>
            <person name="Ng V."/>
            <person name="Cullen D."/>
            <person name="Martin F."/>
            <person name="Rosso M.-N."/>
            <person name="Henrissat B."/>
            <person name="Hibbett D."/>
            <person name="Martinez A.T."/>
            <person name="Grigoriev I.V."/>
        </authorList>
    </citation>
    <scope>NUCLEOTIDE SEQUENCE</scope>
    <source>
        <strain evidence="1">AH 44721</strain>
    </source>
</reference>
<sequence length="191" mass="21737">MSIKRPFHIPLRFLSKAKVATVLQHPSVSFVNNLFVIEVSEKLIKFTNQALTVMSTLKLGIAFYAQQDRRGRPRSPHWALVAHRTNYAAPDVQVFQARFRADTQWVLAHRTVPLLSNASSLMGVIHIADVNISPGVLDSFVRSFPASKNDDDPSGNIVWDCSNWVIRVLHYLTNQNVLSLPWRINDFYQNI</sequence>
<proteinExistence type="predicted"/>
<dbReference type="Pfam" id="PF21858">
    <property type="entry name" value="DUF6914"/>
    <property type="match status" value="1"/>
</dbReference>
<dbReference type="AlphaFoldDB" id="A0A9P5NVI3"/>
<organism evidence="1 2">
    <name type="scientific">Gymnopilus junonius</name>
    <name type="common">Spectacular rustgill mushroom</name>
    <name type="synonym">Gymnopilus spectabilis subsp. junonius</name>
    <dbReference type="NCBI Taxonomy" id="109634"/>
    <lineage>
        <taxon>Eukaryota</taxon>
        <taxon>Fungi</taxon>
        <taxon>Dikarya</taxon>
        <taxon>Basidiomycota</taxon>
        <taxon>Agaricomycotina</taxon>
        <taxon>Agaricomycetes</taxon>
        <taxon>Agaricomycetidae</taxon>
        <taxon>Agaricales</taxon>
        <taxon>Agaricineae</taxon>
        <taxon>Hymenogastraceae</taxon>
        <taxon>Gymnopilus</taxon>
    </lineage>
</organism>
<keyword evidence="2" id="KW-1185">Reference proteome</keyword>
<dbReference type="InterPro" id="IPR054208">
    <property type="entry name" value="DUF6914"/>
</dbReference>
<dbReference type="EMBL" id="JADNYJ010000006">
    <property type="protein sequence ID" value="KAF8910588.1"/>
    <property type="molecule type" value="Genomic_DNA"/>
</dbReference>